<gene>
    <name evidence="3" type="ORF">SAMN05421578_10687</name>
</gene>
<comment type="caution">
    <text evidence="3">The sequence shown here is derived from an EMBL/GenBank/DDBJ whole genome shotgun (WGS) entry which is preliminary data.</text>
</comment>
<organism evidence="3 4">
    <name type="scientific">Paenibacillus macquariensis</name>
    <dbReference type="NCBI Taxonomy" id="948756"/>
    <lineage>
        <taxon>Bacteria</taxon>
        <taxon>Bacillati</taxon>
        <taxon>Bacillota</taxon>
        <taxon>Bacilli</taxon>
        <taxon>Bacillales</taxon>
        <taxon>Paenibacillaceae</taxon>
        <taxon>Paenibacillus</taxon>
    </lineage>
</organism>
<proteinExistence type="predicted"/>
<dbReference type="Pfam" id="PF00395">
    <property type="entry name" value="SLH"/>
    <property type="match status" value="2"/>
</dbReference>
<feature type="domain" description="SLH" evidence="2">
    <location>
        <begin position="728"/>
        <end position="790"/>
    </location>
</feature>
<dbReference type="PROSITE" id="PS51272">
    <property type="entry name" value="SLH"/>
    <property type="match status" value="1"/>
</dbReference>
<keyword evidence="1" id="KW-0732">Signal</keyword>
<feature type="signal peptide" evidence="1">
    <location>
        <begin position="1"/>
        <end position="34"/>
    </location>
</feature>
<feature type="chain" id="PRO_5047507598" evidence="1">
    <location>
        <begin position="35"/>
        <end position="792"/>
    </location>
</feature>
<protein>
    <submittedName>
        <fullName evidence="3">S-layer homology domain-containing protein</fullName>
    </submittedName>
</protein>
<evidence type="ECO:0000313" key="3">
    <source>
        <dbReference type="EMBL" id="SIR03470.1"/>
    </source>
</evidence>
<sequence>MVNRNTRSYYRISKVALVSAMTCSILLPQGLVFADSEGSNTTGTVTSDRIKLSIAAGEIPMPGPVTPDPKKAKFTKEDAVTKLRSLFPILKDATTSNITLGNNNSFPAPENQMVWSIQWNYQIGNNGYGFNSSVDAMTGDLISTYISLQSDENVAYYPPKLTKEQALQEAKAFITKAVTSISLKDLQLEDSSINNLENRTLFGPIQYSFSFTTLKNGIPSPSDAISVTVDAFGNIVQFNKPSDILTYPTSKATITQFQADKQFVADLDVGLYYIPINKNGRTTDWVLGYRPLEYSMYSIDALTGKRISYDGTNPPISPVTYSEVPQTKEHFKPRTSKVQLTAEEAAKIVQEVATIPKGRTLNNSSLRPYYINPTQQSWNLNWGENTNNAPQRSFPEQSSAEIDADTGEILQFQVETFGSTTSTKDLSIPSGLTKLSKQSAKQRAIDLINRLYPNASSELKIVNHEDDWNFIKESNQYRYEFQRFYKGIPVSESLTITFDIYGRLQTYYANRSTGLEKLKDTPVLKVSKAEALETYRKQYTTLKLQYSRFGGFYINNTTTKAEMRLVYNPTPIDPNISYQVLDANSGNWVTQYEITGQLGSRITPTDIKGNLAEKALTTLVEYGVLTTDPTGKLNPNAVITEGDWLSMIIKSITPYYESYSSVERKPIAGVVPEDPIYSIVNYAVERKWIKNDTTTFQAQRELTREQLAVLLTSIVKYNKLSTYLGNDTTVNQLTDAKDINNKGAVATVIHLGLMEGENGKFNPQQKVTKAQAASIIMKLVEIQGKTDQTIGQ</sequence>
<dbReference type="EMBL" id="FTNK01000006">
    <property type="protein sequence ID" value="SIR03470.1"/>
    <property type="molecule type" value="Genomic_DNA"/>
</dbReference>
<dbReference type="InterPro" id="IPR001119">
    <property type="entry name" value="SLH_dom"/>
</dbReference>
<name>A0ABY1JZF1_9BACL</name>
<accession>A0ABY1JZF1</accession>
<evidence type="ECO:0000313" key="4">
    <source>
        <dbReference type="Proteomes" id="UP000186666"/>
    </source>
</evidence>
<dbReference type="Pfam" id="PF16244">
    <property type="entry name" value="DUF4901"/>
    <property type="match status" value="2"/>
</dbReference>
<dbReference type="InterPro" id="IPR032599">
    <property type="entry name" value="YcdB/YcdC_rep_domain"/>
</dbReference>
<keyword evidence="4" id="KW-1185">Reference proteome</keyword>
<evidence type="ECO:0000256" key="1">
    <source>
        <dbReference type="SAM" id="SignalP"/>
    </source>
</evidence>
<dbReference type="RefSeq" id="WP_068580191.1">
    <property type="nucleotide sequence ID" value="NZ_FTNK01000006.1"/>
</dbReference>
<reference evidence="3 4" key="1">
    <citation type="submission" date="2017-01" db="EMBL/GenBank/DDBJ databases">
        <authorList>
            <person name="Varghese N."/>
            <person name="Submissions S."/>
        </authorList>
    </citation>
    <scope>NUCLEOTIDE SEQUENCE [LARGE SCALE GENOMIC DNA]</scope>
    <source>
        <strain evidence="3 4">ATCC 23464</strain>
    </source>
</reference>
<evidence type="ECO:0000259" key="2">
    <source>
        <dbReference type="PROSITE" id="PS51272"/>
    </source>
</evidence>
<dbReference type="Proteomes" id="UP000186666">
    <property type="component" value="Unassembled WGS sequence"/>
</dbReference>